<keyword evidence="2" id="KW-1185">Reference proteome</keyword>
<dbReference type="STRING" id="4537.A0A0E0MLA8"/>
<reference evidence="1" key="2">
    <citation type="submission" date="2018-05" db="EMBL/GenBank/DDBJ databases">
        <title>OpunRS2 (Oryza punctata Reference Sequence Version 2).</title>
        <authorList>
            <person name="Zhang J."/>
            <person name="Kudrna D."/>
            <person name="Lee S."/>
            <person name="Talag J."/>
            <person name="Welchert J."/>
            <person name="Wing R.A."/>
        </authorList>
    </citation>
    <scope>NUCLEOTIDE SEQUENCE [LARGE SCALE GENOMIC DNA]</scope>
</reference>
<protein>
    <submittedName>
        <fullName evidence="1">Uncharacterized protein</fullName>
    </submittedName>
</protein>
<proteinExistence type="predicted"/>
<dbReference type="PANTHER" id="PTHR47482:SF5">
    <property type="entry name" value="FAR1 DOMAIN-CONTAINING PROTEIN"/>
    <property type="match status" value="1"/>
</dbReference>
<name>A0A0E0MLA8_ORYPU</name>
<dbReference type="HOGENOM" id="CLU_740529_0_0_1"/>
<organism evidence="1">
    <name type="scientific">Oryza punctata</name>
    <name type="common">Red rice</name>
    <dbReference type="NCBI Taxonomy" id="4537"/>
    <lineage>
        <taxon>Eukaryota</taxon>
        <taxon>Viridiplantae</taxon>
        <taxon>Streptophyta</taxon>
        <taxon>Embryophyta</taxon>
        <taxon>Tracheophyta</taxon>
        <taxon>Spermatophyta</taxon>
        <taxon>Magnoliopsida</taxon>
        <taxon>Liliopsida</taxon>
        <taxon>Poales</taxon>
        <taxon>Poaceae</taxon>
        <taxon>BOP clade</taxon>
        <taxon>Oryzoideae</taxon>
        <taxon>Oryzeae</taxon>
        <taxon>Oryzinae</taxon>
        <taxon>Oryza</taxon>
    </lineage>
</organism>
<evidence type="ECO:0000313" key="2">
    <source>
        <dbReference type="Proteomes" id="UP000026962"/>
    </source>
</evidence>
<dbReference type="EnsemblPlants" id="OPUNC12G07650.1">
    <property type="protein sequence ID" value="OPUNC12G07650.1"/>
    <property type="gene ID" value="OPUNC12G07650"/>
</dbReference>
<reference evidence="1" key="1">
    <citation type="submission" date="2015-04" db="UniProtKB">
        <authorList>
            <consortium name="EnsemblPlants"/>
        </authorList>
    </citation>
    <scope>IDENTIFICATION</scope>
</reference>
<sequence length="374" mass="43620">MCGDDGMNFMQGIVQDGSVGLNNIDERDENEVLDQVGLGAEQDILEEVDQNLDETNMIVEPTTQEEKEMDKMFQNDNYPTVSEIADATAPEKGMEFDSRNLIPGMLLITFLQTMPEKWQRGPGDRDNASRQKKSNTIIKTKCEVRMQIKMNGTKWLVTLVDLKHNHPLVPPKWLVKFMHCHKNMTEQEREFIQILQKNKVPPRKIMTIFRSLRGSFRNIPFDAKDLSNIRTKERKKHRNKDIEELLGLFKKVQNKTLGLPYRLQLDDDGTVRSVFWTDLVGRMNYKMFGDYVSFDTTFSTNMYNQMLMDMINKQKGINDTNENIDNDKGTKSSVRYAIMMSKMSQDLLNRLKPINERRKRKLSNDLQHLDLRLN</sequence>
<dbReference type="AlphaFoldDB" id="A0A0E0MLA8"/>
<evidence type="ECO:0000313" key="1">
    <source>
        <dbReference type="EnsemblPlants" id="OPUNC12G07650.1"/>
    </source>
</evidence>
<dbReference type="Gramene" id="OPUNC12G07650.1">
    <property type="protein sequence ID" value="OPUNC12G07650.1"/>
    <property type="gene ID" value="OPUNC12G07650"/>
</dbReference>
<dbReference type="OMA" id="KIMTIFR"/>
<dbReference type="eggNOG" id="ENOG502QR4C">
    <property type="taxonomic scope" value="Eukaryota"/>
</dbReference>
<dbReference type="Proteomes" id="UP000026962">
    <property type="component" value="Chromosome 12"/>
</dbReference>
<dbReference type="PANTHER" id="PTHR47482">
    <property type="entry name" value="OS11G0632001 PROTEIN"/>
    <property type="match status" value="1"/>
</dbReference>
<accession>A0A0E0MLA8</accession>